<dbReference type="EMBL" id="BORQ01000005">
    <property type="protein sequence ID" value="GIO33334.1"/>
    <property type="molecule type" value="Genomic_DNA"/>
</dbReference>
<dbReference type="AlphaFoldDB" id="A0A919XIJ5"/>
<accession>A0A919XIJ5</accession>
<dbReference type="Proteomes" id="UP000679779">
    <property type="component" value="Unassembled WGS sequence"/>
</dbReference>
<name>A0A919XIJ5_9BACL</name>
<dbReference type="RefSeq" id="WP_201452213.1">
    <property type="nucleotide sequence ID" value="NZ_BORQ01000005.1"/>
</dbReference>
<comment type="caution">
    <text evidence="1">The sequence shown here is derived from an EMBL/GenBank/DDBJ whole genome shotgun (WGS) entry which is preliminary data.</text>
</comment>
<sequence length="51" mass="5941">MKVIITQEEAVEKGIWSEVMGMFGMDDEDEVWPAEEFILTEEQARKLKLIP</sequence>
<organism evidence="1 2">
    <name type="scientific">Paenibacillus albilobatus</name>
    <dbReference type="NCBI Taxonomy" id="2716884"/>
    <lineage>
        <taxon>Bacteria</taxon>
        <taxon>Bacillati</taxon>
        <taxon>Bacillota</taxon>
        <taxon>Bacilli</taxon>
        <taxon>Bacillales</taxon>
        <taxon>Paenibacillaceae</taxon>
        <taxon>Paenibacillus</taxon>
    </lineage>
</organism>
<evidence type="ECO:0000313" key="2">
    <source>
        <dbReference type="Proteomes" id="UP000679779"/>
    </source>
</evidence>
<proteinExistence type="predicted"/>
<reference evidence="1" key="1">
    <citation type="submission" date="2021-03" db="EMBL/GenBank/DDBJ databases">
        <title>Antimicrobial resistance genes in bacteria isolated from Japanese honey, and their potential for conferring macrolide and lincosamide resistance in the American foulbrood pathogen Paenibacillus larvae.</title>
        <authorList>
            <person name="Okamoto M."/>
            <person name="Kumagai M."/>
            <person name="Kanamori H."/>
            <person name="Takamatsu D."/>
        </authorList>
    </citation>
    <scope>NUCLEOTIDE SEQUENCE</scope>
    <source>
        <strain evidence="1">J2TS6</strain>
    </source>
</reference>
<gene>
    <name evidence="1" type="ORF">J2TS6_44750</name>
</gene>
<evidence type="ECO:0000313" key="1">
    <source>
        <dbReference type="EMBL" id="GIO33334.1"/>
    </source>
</evidence>
<keyword evidence="2" id="KW-1185">Reference proteome</keyword>
<protein>
    <submittedName>
        <fullName evidence="1">Uncharacterized protein</fullName>
    </submittedName>
</protein>